<keyword evidence="15 20" id="KW-0472">Membrane</keyword>
<dbReference type="NCBIfam" id="TIGR01411">
    <property type="entry name" value="tatAE"/>
    <property type="match status" value="1"/>
</dbReference>
<dbReference type="GO" id="GO:0043953">
    <property type="term" value="P:protein transport by the Tat complex"/>
    <property type="evidence" value="ECO:0007669"/>
    <property type="project" value="InterPro"/>
</dbReference>
<keyword evidence="13" id="KW-0411">Iron-sulfur</keyword>
<dbReference type="Gene3D" id="1.10.1670.10">
    <property type="entry name" value="Helix-hairpin-Helix base-excision DNA repair enzymes (C-terminal)"/>
    <property type="match status" value="1"/>
</dbReference>
<evidence type="ECO:0000256" key="20">
    <source>
        <dbReference type="SAM" id="Phobius"/>
    </source>
</evidence>
<reference evidence="22" key="3">
    <citation type="submission" date="2023-05" db="EMBL/GenBank/DDBJ databases">
        <authorList>
            <person name="Smith C.H."/>
        </authorList>
    </citation>
    <scope>NUCLEOTIDE SEQUENCE</scope>
    <source>
        <strain evidence="22">CHS0354</strain>
        <tissue evidence="22">Mantle</tissue>
    </source>
</reference>
<dbReference type="InterPro" id="IPR003265">
    <property type="entry name" value="HhH-GPD_domain"/>
</dbReference>
<keyword evidence="3" id="KW-0813">Transport</keyword>
<keyword evidence="7" id="KW-0227">DNA damage</keyword>
<dbReference type="InterPro" id="IPR023170">
    <property type="entry name" value="HhH_base_excis_C"/>
</dbReference>
<keyword evidence="10 20" id="KW-1133">Transmembrane helix</keyword>
<keyword evidence="12" id="KW-0811">Translocation</keyword>
<evidence type="ECO:0000256" key="13">
    <source>
        <dbReference type="ARBA" id="ARBA00023014"/>
    </source>
</evidence>
<evidence type="ECO:0000256" key="14">
    <source>
        <dbReference type="ARBA" id="ARBA00023125"/>
    </source>
</evidence>
<dbReference type="EMBL" id="JAEAOA010001427">
    <property type="protein sequence ID" value="KAK3582589.1"/>
    <property type="molecule type" value="Genomic_DNA"/>
</dbReference>
<name>A0AAE0S011_9BIVA</name>
<proteinExistence type="inferred from homology"/>
<evidence type="ECO:0000256" key="12">
    <source>
        <dbReference type="ARBA" id="ARBA00023010"/>
    </source>
</evidence>
<evidence type="ECO:0000256" key="9">
    <source>
        <dbReference type="ARBA" id="ARBA00022927"/>
    </source>
</evidence>
<dbReference type="PANTHER" id="PTHR10359:SF18">
    <property type="entry name" value="ENDONUCLEASE III"/>
    <property type="match status" value="1"/>
</dbReference>
<organism evidence="22 23">
    <name type="scientific">Potamilus streckersoni</name>
    <dbReference type="NCBI Taxonomy" id="2493646"/>
    <lineage>
        <taxon>Eukaryota</taxon>
        <taxon>Metazoa</taxon>
        <taxon>Spiralia</taxon>
        <taxon>Lophotrochozoa</taxon>
        <taxon>Mollusca</taxon>
        <taxon>Bivalvia</taxon>
        <taxon>Autobranchia</taxon>
        <taxon>Heteroconchia</taxon>
        <taxon>Palaeoheterodonta</taxon>
        <taxon>Unionida</taxon>
        <taxon>Unionoidea</taxon>
        <taxon>Unionidae</taxon>
        <taxon>Ambleminae</taxon>
        <taxon>Lampsilini</taxon>
        <taxon>Potamilus</taxon>
    </lineage>
</organism>
<dbReference type="GO" id="GO:0016829">
    <property type="term" value="F:lyase activity"/>
    <property type="evidence" value="ECO:0007669"/>
    <property type="project" value="UniProtKB-KW"/>
</dbReference>
<evidence type="ECO:0000313" key="23">
    <source>
        <dbReference type="Proteomes" id="UP001195483"/>
    </source>
</evidence>
<evidence type="ECO:0000313" key="22">
    <source>
        <dbReference type="EMBL" id="KAK3582589.1"/>
    </source>
</evidence>
<keyword evidence="23" id="KW-1185">Reference proteome</keyword>
<reference evidence="22" key="1">
    <citation type="journal article" date="2021" name="Genome Biol. Evol.">
        <title>A High-Quality Reference Genome for a Parasitic Bivalve with Doubly Uniparental Inheritance (Bivalvia: Unionida).</title>
        <authorList>
            <person name="Smith C.H."/>
        </authorList>
    </citation>
    <scope>NUCLEOTIDE SEQUENCE</scope>
    <source>
        <strain evidence="22">CHS0354</strain>
    </source>
</reference>
<keyword evidence="14" id="KW-0238">DNA-binding</keyword>
<protein>
    <recommendedName>
        <fullName evidence="21">HhH-GPD domain-containing protein</fullName>
    </recommendedName>
</protein>
<keyword evidence="11" id="KW-0408">Iron</keyword>
<dbReference type="GO" id="GO:0016020">
    <property type="term" value="C:membrane"/>
    <property type="evidence" value="ECO:0007669"/>
    <property type="project" value="UniProtKB-SubCell"/>
</dbReference>
<gene>
    <name evidence="22" type="ORF">CHS0354_024143</name>
</gene>
<dbReference type="Pfam" id="PF02416">
    <property type="entry name" value="TatA_B_E"/>
    <property type="match status" value="1"/>
</dbReference>
<dbReference type="GO" id="GO:0003906">
    <property type="term" value="F:DNA-(apurinic or apyrimidinic site) endonuclease activity"/>
    <property type="evidence" value="ECO:0007669"/>
    <property type="project" value="InterPro"/>
</dbReference>
<dbReference type="Gene3D" id="1.20.5.3310">
    <property type="match status" value="1"/>
</dbReference>
<dbReference type="GO" id="GO:0046872">
    <property type="term" value="F:metal ion binding"/>
    <property type="evidence" value="ECO:0007669"/>
    <property type="project" value="UniProtKB-KW"/>
</dbReference>
<dbReference type="PRINTS" id="PR01506">
    <property type="entry name" value="TATBPROTEIN"/>
</dbReference>
<feature type="transmembrane region" description="Helical" evidence="20">
    <location>
        <begin position="216"/>
        <end position="237"/>
    </location>
</feature>
<dbReference type="PANTHER" id="PTHR10359">
    <property type="entry name" value="A/G-SPECIFIC ADENINE GLYCOSYLASE/ENDONUCLEASE III"/>
    <property type="match status" value="1"/>
</dbReference>
<evidence type="ECO:0000256" key="10">
    <source>
        <dbReference type="ARBA" id="ARBA00022989"/>
    </source>
</evidence>
<evidence type="ECO:0000256" key="11">
    <source>
        <dbReference type="ARBA" id="ARBA00023004"/>
    </source>
</evidence>
<dbReference type="InterPro" id="IPR003369">
    <property type="entry name" value="TatA/B/E"/>
</dbReference>
<dbReference type="AlphaFoldDB" id="A0AAE0S011"/>
<feature type="domain" description="HhH-GPD" evidence="21">
    <location>
        <begin position="37"/>
        <end position="184"/>
    </location>
</feature>
<dbReference type="GO" id="GO:0051539">
    <property type="term" value="F:4 iron, 4 sulfur cluster binding"/>
    <property type="evidence" value="ECO:0007669"/>
    <property type="project" value="UniProtKB-KW"/>
</dbReference>
<keyword evidence="16" id="KW-0234">DNA repair</keyword>
<comment type="similarity">
    <text evidence="2">Belongs to the Nth/MutY family.</text>
</comment>
<dbReference type="InterPro" id="IPR005759">
    <property type="entry name" value="Nth"/>
</dbReference>
<feature type="compositionally biased region" description="Polar residues" evidence="19">
    <location>
        <begin position="285"/>
        <end position="296"/>
    </location>
</feature>
<keyword evidence="18" id="KW-0326">Glycosidase</keyword>
<keyword evidence="6" id="KW-0479">Metal-binding</keyword>
<keyword evidence="4" id="KW-0004">4Fe-4S</keyword>
<feature type="compositionally biased region" description="Basic and acidic residues" evidence="19">
    <location>
        <begin position="267"/>
        <end position="284"/>
    </location>
</feature>
<dbReference type="HAMAP" id="MF_00942">
    <property type="entry name" value="Nth"/>
    <property type="match status" value="1"/>
</dbReference>
<keyword evidence="17" id="KW-0456">Lyase</keyword>
<evidence type="ECO:0000256" key="8">
    <source>
        <dbReference type="ARBA" id="ARBA00022801"/>
    </source>
</evidence>
<dbReference type="InterPro" id="IPR000445">
    <property type="entry name" value="HhH_motif"/>
</dbReference>
<dbReference type="SMART" id="SM00478">
    <property type="entry name" value="ENDO3c"/>
    <property type="match status" value="1"/>
</dbReference>
<evidence type="ECO:0000256" key="4">
    <source>
        <dbReference type="ARBA" id="ARBA00022485"/>
    </source>
</evidence>
<reference evidence="22" key="2">
    <citation type="journal article" date="2021" name="Genome Biol. Evol.">
        <title>Developing a high-quality reference genome for a parasitic bivalve with doubly uniparental inheritance (Bivalvia: Unionida).</title>
        <authorList>
            <person name="Smith C.H."/>
        </authorList>
    </citation>
    <scope>NUCLEOTIDE SEQUENCE</scope>
    <source>
        <strain evidence="22">CHS0354</strain>
        <tissue evidence="22">Mantle</tissue>
    </source>
</reference>
<keyword evidence="9" id="KW-0653">Protein transport</keyword>
<dbReference type="FunFam" id="1.10.340.30:FF:000001">
    <property type="entry name" value="Endonuclease III"/>
    <property type="match status" value="1"/>
</dbReference>
<dbReference type="GO" id="GO:0000703">
    <property type="term" value="F:oxidized pyrimidine nucleobase lesion DNA N-glycosylase activity"/>
    <property type="evidence" value="ECO:0007669"/>
    <property type="project" value="UniProtKB-ARBA"/>
</dbReference>
<evidence type="ECO:0000256" key="3">
    <source>
        <dbReference type="ARBA" id="ARBA00022448"/>
    </source>
</evidence>
<evidence type="ECO:0000256" key="6">
    <source>
        <dbReference type="ARBA" id="ARBA00022723"/>
    </source>
</evidence>
<dbReference type="GO" id="GO:0003677">
    <property type="term" value="F:DNA binding"/>
    <property type="evidence" value="ECO:0007669"/>
    <property type="project" value="UniProtKB-KW"/>
</dbReference>
<evidence type="ECO:0000256" key="19">
    <source>
        <dbReference type="SAM" id="MobiDB-lite"/>
    </source>
</evidence>
<comment type="subcellular location">
    <subcellularLocation>
        <location evidence="1">Membrane</location>
        <topology evidence="1">Single-pass membrane protein</topology>
    </subcellularLocation>
</comment>
<dbReference type="Gene3D" id="1.10.340.30">
    <property type="entry name" value="Hypothetical protein, domain 2"/>
    <property type="match status" value="1"/>
</dbReference>
<dbReference type="GO" id="GO:0006285">
    <property type="term" value="P:base-excision repair, AP site formation"/>
    <property type="evidence" value="ECO:0007669"/>
    <property type="project" value="TreeGrafter"/>
</dbReference>
<evidence type="ECO:0000256" key="7">
    <source>
        <dbReference type="ARBA" id="ARBA00022763"/>
    </source>
</evidence>
<dbReference type="Pfam" id="PF00730">
    <property type="entry name" value="HhH-GPD"/>
    <property type="match status" value="1"/>
</dbReference>
<accession>A0AAE0S011</accession>
<evidence type="ECO:0000256" key="1">
    <source>
        <dbReference type="ARBA" id="ARBA00004167"/>
    </source>
</evidence>
<evidence type="ECO:0000256" key="2">
    <source>
        <dbReference type="ARBA" id="ARBA00008343"/>
    </source>
</evidence>
<evidence type="ECO:0000256" key="16">
    <source>
        <dbReference type="ARBA" id="ARBA00023204"/>
    </source>
</evidence>
<dbReference type="HAMAP" id="MF_00236">
    <property type="entry name" value="TatA_E"/>
    <property type="match status" value="1"/>
</dbReference>
<dbReference type="Pfam" id="PF00633">
    <property type="entry name" value="HHH"/>
    <property type="match status" value="1"/>
</dbReference>
<dbReference type="InterPro" id="IPR011257">
    <property type="entry name" value="DNA_glycosylase"/>
</dbReference>
<comment type="caution">
    <text evidence="22">The sequence shown here is derived from an EMBL/GenBank/DDBJ whole genome shotgun (WGS) entry which is preliminary data.</text>
</comment>
<evidence type="ECO:0000256" key="5">
    <source>
        <dbReference type="ARBA" id="ARBA00022692"/>
    </source>
</evidence>
<evidence type="ECO:0000256" key="18">
    <source>
        <dbReference type="ARBA" id="ARBA00023295"/>
    </source>
</evidence>
<keyword evidence="8" id="KW-0378">Hydrolase</keyword>
<sequence length="296" mass="32902">MDKRVKIIADVFGKAYPSPKSELVADSPFQMLIATMLAAQCTDKRVNIVTKVFFRDYPSVQLMGTLSVEEVKGYISSINFFNNKAKNIVGICSELLNKFGGVVPETLEELVMLPGIGRKTAHVVMSQCFGKPVMAVDTHVFRVSRRIGLSKGRTPLAVEKELIEVVPTSLVKEFHHYLILHGRYVCKARVPMCDLCKISHLCEFNQNGIGGTKPRAGFMGLGGQELLVILIIVLLLFGAKKLPELARGLGRSISEFRNAQQDVKDEFEAAMRAERKQKSERNDVSGDQNETNTNKK</sequence>
<dbReference type="NCBIfam" id="TIGR01083">
    <property type="entry name" value="nth"/>
    <property type="match status" value="1"/>
</dbReference>
<evidence type="ECO:0000256" key="15">
    <source>
        <dbReference type="ARBA" id="ARBA00023136"/>
    </source>
</evidence>
<evidence type="ECO:0000256" key="17">
    <source>
        <dbReference type="ARBA" id="ARBA00023239"/>
    </source>
</evidence>
<dbReference type="InterPro" id="IPR006312">
    <property type="entry name" value="TatA/E"/>
</dbReference>
<keyword evidence="5 20" id="KW-0812">Transmembrane</keyword>
<dbReference type="CDD" id="cd00056">
    <property type="entry name" value="ENDO3c"/>
    <property type="match status" value="1"/>
</dbReference>
<evidence type="ECO:0000259" key="21">
    <source>
        <dbReference type="SMART" id="SM00478"/>
    </source>
</evidence>
<dbReference type="SUPFAM" id="SSF48150">
    <property type="entry name" value="DNA-glycosylase"/>
    <property type="match status" value="1"/>
</dbReference>
<dbReference type="Proteomes" id="UP001195483">
    <property type="component" value="Unassembled WGS sequence"/>
</dbReference>
<dbReference type="FunFam" id="1.10.1670.10:FF:000001">
    <property type="entry name" value="Endonuclease III"/>
    <property type="match status" value="1"/>
</dbReference>
<feature type="region of interest" description="Disordered" evidence="19">
    <location>
        <begin position="267"/>
        <end position="296"/>
    </location>
</feature>